<name>G7DU26_MIXOS</name>
<dbReference type="HOGENOM" id="CLU_520823_0_0_1"/>
<dbReference type="AlphaFoldDB" id="G7DU26"/>
<comment type="caution">
    <text evidence="2">The sequence shown here is derived from an EMBL/GenBank/DDBJ whole genome shotgun (WGS) entry which is preliminary data.</text>
</comment>
<protein>
    <submittedName>
        <fullName evidence="2">Uncharacterized protein</fullName>
    </submittedName>
</protein>
<dbReference type="Proteomes" id="UP000009131">
    <property type="component" value="Unassembled WGS sequence"/>
</dbReference>
<reference evidence="2 3" key="1">
    <citation type="journal article" date="2011" name="J. Gen. Appl. Microbiol.">
        <title>Draft genome sequencing of the enigmatic basidiomycete Mixia osmundae.</title>
        <authorList>
            <person name="Nishida H."/>
            <person name="Nagatsuka Y."/>
            <person name="Sugiyama J."/>
        </authorList>
    </citation>
    <scope>NUCLEOTIDE SEQUENCE [LARGE SCALE GENOMIC DNA]</scope>
    <source>
        <strain evidence="3">CBS 9802 / IAM 14324 / JCM 22182 / KY 12970</strain>
    </source>
</reference>
<feature type="region of interest" description="Disordered" evidence="1">
    <location>
        <begin position="290"/>
        <end position="336"/>
    </location>
</feature>
<dbReference type="RefSeq" id="XP_014569533.1">
    <property type="nucleotide sequence ID" value="XM_014714047.1"/>
</dbReference>
<dbReference type="STRING" id="764103.G7DU26"/>
<evidence type="ECO:0000313" key="2">
    <source>
        <dbReference type="EMBL" id="GAA94086.1"/>
    </source>
</evidence>
<feature type="region of interest" description="Disordered" evidence="1">
    <location>
        <begin position="494"/>
        <end position="523"/>
    </location>
</feature>
<gene>
    <name evidence="2" type="primary">Mo00733</name>
    <name evidence="2" type="ORF">E5Q_00733</name>
</gene>
<proteinExistence type="predicted"/>
<reference evidence="2 3" key="2">
    <citation type="journal article" date="2012" name="Open Biol.">
        <title>Characteristics of nucleosomes and linker DNA regions on the genome of the basidiomycete Mixia osmundae revealed by mono- and dinucleosome mapping.</title>
        <authorList>
            <person name="Nishida H."/>
            <person name="Kondo S."/>
            <person name="Matsumoto T."/>
            <person name="Suzuki Y."/>
            <person name="Yoshikawa H."/>
            <person name="Taylor T.D."/>
            <person name="Sugiyama J."/>
        </authorList>
    </citation>
    <scope>NUCLEOTIDE SEQUENCE [LARGE SCALE GENOMIC DNA]</scope>
    <source>
        <strain evidence="3">CBS 9802 / IAM 14324 / JCM 22182 / KY 12970</strain>
    </source>
</reference>
<organism evidence="2 3">
    <name type="scientific">Mixia osmundae (strain CBS 9802 / IAM 14324 / JCM 22182 / KY 12970)</name>
    <dbReference type="NCBI Taxonomy" id="764103"/>
    <lineage>
        <taxon>Eukaryota</taxon>
        <taxon>Fungi</taxon>
        <taxon>Dikarya</taxon>
        <taxon>Basidiomycota</taxon>
        <taxon>Pucciniomycotina</taxon>
        <taxon>Mixiomycetes</taxon>
        <taxon>Mixiales</taxon>
        <taxon>Mixiaceae</taxon>
        <taxon>Mixia</taxon>
    </lineage>
</organism>
<sequence length="523" mass="55998">MLIISDDAANTSVCFGEMASPEKRRLLHNSRRETIVNDAAVSRTVKAESTEEALLCKDMHAISMVDCLAQAICTPSSPEAAVPLIDFNTPSPSNITSQLTASDSPTQSAVIPSLLDLPWSPMAATACPAGSSTQLDEELQQNSVPNIVDSPAPKAMPIPFEVQTRLQEPVLSQTSSQSVVARPKSRLPVPVASTSRLPRVTQAPRLHEQRVNVNELASISTVTPAASIARGKVKVHSPGAIERAAMKLFGPGTVATSPSEHVCIEPPALTKGRRTPARAVQRATRAMLPSGLQARQAGAPESEAPGPTSTIESGQEVGGKVLRGKKTKKKPSLTPAQLLAITKRHTEQNKAHYNAFETFTVYKDINRPPSPSERLRRSSDPALNAATRGSRLLKHQSSLDPQATVRSPTKSHRLAPGDEESYSTPLQPLKIKLNAERSASGTTKLSIKKPAGRVRWDKGLVSDEPAPDLLTPRTVRVRERELLKKPSLAKSFTGRAWQSGQPGSAVALCGSNVGTDREGGVRR</sequence>
<dbReference type="EMBL" id="BABT02000028">
    <property type="protein sequence ID" value="GAA94086.1"/>
    <property type="molecule type" value="Genomic_DNA"/>
</dbReference>
<accession>G7DU26</accession>
<feature type="compositionally biased region" description="Basic residues" evidence="1">
    <location>
        <begin position="322"/>
        <end position="331"/>
    </location>
</feature>
<feature type="region of interest" description="Disordered" evidence="1">
    <location>
        <begin position="389"/>
        <end position="427"/>
    </location>
</feature>
<keyword evidence="3" id="KW-1185">Reference proteome</keyword>
<evidence type="ECO:0000313" key="3">
    <source>
        <dbReference type="Proteomes" id="UP000009131"/>
    </source>
</evidence>
<dbReference type="InParanoid" id="G7DU26"/>
<evidence type="ECO:0000256" key="1">
    <source>
        <dbReference type="SAM" id="MobiDB-lite"/>
    </source>
</evidence>
<feature type="compositionally biased region" description="Polar residues" evidence="1">
    <location>
        <begin position="395"/>
        <end position="408"/>
    </location>
</feature>